<reference evidence="3 4" key="1">
    <citation type="submission" date="2013-08" db="EMBL/GenBank/DDBJ databases">
        <authorList>
            <person name="Weinstock G."/>
            <person name="Sodergren E."/>
            <person name="Wylie T."/>
            <person name="Fulton L."/>
            <person name="Fulton R."/>
            <person name="Fronick C."/>
            <person name="O'Laughlin M."/>
            <person name="Godfrey J."/>
            <person name="Miner T."/>
            <person name="Herter B."/>
            <person name="Appelbaum E."/>
            <person name="Cordes M."/>
            <person name="Lek S."/>
            <person name="Wollam A."/>
            <person name="Pepin K.H."/>
            <person name="Palsikar V.B."/>
            <person name="Mitreva M."/>
            <person name="Wilson R.K."/>
        </authorList>
    </citation>
    <scope>NUCLEOTIDE SEQUENCE [LARGE SCALE GENOMIC DNA]</scope>
    <source>
        <strain evidence="3 4">F0542</strain>
    </source>
</reference>
<feature type="domain" description="3-hydroxyisobutyrate dehydrogenase-like NAD-binding" evidence="2">
    <location>
        <begin position="123"/>
        <end position="235"/>
    </location>
</feature>
<name>U1RWN9_9ACTO</name>
<proteinExistence type="predicted"/>
<dbReference type="InterPro" id="IPR008927">
    <property type="entry name" value="6-PGluconate_DH-like_C_sf"/>
</dbReference>
<evidence type="ECO:0000313" key="4">
    <source>
        <dbReference type="Proteomes" id="UP000016536"/>
    </source>
</evidence>
<dbReference type="InterPro" id="IPR029154">
    <property type="entry name" value="HIBADH-like_NADP-bd"/>
</dbReference>
<dbReference type="Gene3D" id="1.10.1040.10">
    <property type="entry name" value="N-(1-d-carboxylethyl)-l-norvaline Dehydrogenase, domain 2"/>
    <property type="match status" value="1"/>
</dbReference>
<dbReference type="HOGENOM" id="CLU_035117_0_4_11"/>
<dbReference type="SUPFAM" id="SSF51735">
    <property type="entry name" value="NAD(P)-binding Rossmann-fold domains"/>
    <property type="match status" value="1"/>
</dbReference>
<dbReference type="SUPFAM" id="SSF48179">
    <property type="entry name" value="6-phosphogluconate dehydrogenase C-terminal domain-like"/>
    <property type="match status" value="1"/>
</dbReference>
<organism evidence="3 4">
    <name type="scientific">Actinomyces johnsonii F0542</name>
    <dbReference type="NCBI Taxonomy" id="1321818"/>
    <lineage>
        <taxon>Bacteria</taxon>
        <taxon>Bacillati</taxon>
        <taxon>Actinomycetota</taxon>
        <taxon>Actinomycetes</taxon>
        <taxon>Actinomycetales</taxon>
        <taxon>Actinomycetaceae</taxon>
        <taxon>Actinomyces</taxon>
    </lineage>
</organism>
<evidence type="ECO:0000313" key="3">
    <source>
        <dbReference type="EMBL" id="ERH24083.1"/>
    </source>
</evidence>
<dbReference type="EMBL" id="AWSE01000071">
    <property type="protein sequence ID" value="ERH24083.1"/>
    <property type="molecule type" value="Genomic_DNA"/>
</dbReference>
<dbReference type="InterPro" id="IPR006115">
    <property type="entry name" value="6PGDH_NADP-bd"/>
</dbReference>
<sequence length="247" mass="25361">MSQLTVAVLGTGIMGSAMARNIAVAEVMRETAPAMRPGAAWLQMTTVGPDDVAVLAAIAESAGVLFYDSPVSGTRQPAESGTLVIMTAGPASGRELVTPVLDAVGSRTVWTGEDGAAAPSTRLKLVVNSWVIAVSNAAGEIVTLAKAIGVPPAQFFEVLDGGGLDLPFLRIKADLVERGALSPANFAVDTSGKDAHLILDLAREAGLRLDGMEAFSARLDRVADAGHAHEDMAASYLAGFSTSTKTS</sequence>
<dbReference type="InterPro" id="IPR036291">
    <property type="entry name" value="NAD(P)-bd_dom_sf"/>
</dbReference>
<keyword evidence="4" id="KW-1185">Reference proteome</keyword>
<dbReference type="GO" id="GO:0050661">
    <property type="term" value="F:NADP binding"/>
    <property type="evidence" value="ECO:0007669"/>
    <property type="project" value="InterPro"/>
</dbReference>
<dbReference type="Pfam" id="PF14833">
    <property type="entry name" value="NAD_binding_11"/>
    <property type="match status" value="1"/>
</dbReference>
<evidence type="ECO:0000259" key="1">
    <source>
        <dbReference type="Pfam" id="PF03446"/>
    </source>
</evidence>
<accession>U1RWN9</accession>
<protein>
    <submittedName>
        <fullName evidence="3">Phosphogluconate dehydrogenase, NAD binding domain protein</fullName>
    </submittedName>
</protein>
<dbReference type="AlphaFoldDB" id="U1RWN9"/>
<dbReference type="Pfam" id="PF03446">
    <property type="entry name" value="NAD_binding_2"/>
    <property type="match status" value="1"/>
</dbReference>
<dbReference type="GO" id="GO:0051287">
    <property type="term" value="F:NAD binding"/>
    <property type="evidence" value="ECO:0007669"/>
    <property type="project" value="InterPro"/>
</dbReference>
<dbReference type="PANTHER" id="PTHR43580">
    <property type="entry name" value="OXIDOREDUCTASE GLYR1-RELATED"/>
    <property type="match status" value="1"/>
</dbReference>
<dbReference type="Gene3D" id="3.40.50.720">
    <property type="entry name" value="NAD(P)-binding Rossmann-like Domain"/>
    <property type="match status" value="1"/>
</dbReference>
<comment type="caution">
    <text evidence="3">The sequence shown here is derived from an EMBL/GenBank/DDBJ whole genome shotgun (WGS) entry which is preliminary data.</text>
</comment>
<dbReference type="RefSeq" id="WP_021608076.1">
    <property type="nucleotide sequence ID" value="NZ_KE951848.1"/>
</dbReference>
<dbReference type="PATRIC" id="fig|1321818.3.peg.1254"/>
<feature type="domain" description="6-phosphogluconate dehydrogenase NADP-binding" evidence="1">
    <location>
        <begin position="23"/>
        <end position="112"/>
    </location>
</feature>
<gene>
    <name evidence="3" type="ORF">HMPREF1979_01495</name>
</gene>
<dbReference type="PANTHER" id="PTHR43580:SF2">
    <property type="entry name" value="CYTOKINE-LIKE NUCLEAR FACTOR N-PAC"/>
    <property type="match status" value="1"/>
</dbReference>
<evidence type="ECO:0000259" key="2">
    <source>
        <dbReference type="Pfam" id="PF14833"/>
    </source>
</evidence>
<dbReference type="InterPro" id="IPR051265">
    <property type="entry name" value="HIBADH-related_NP60_sf"/>
</dbReference>
<dbReference type="Proteomes" id="UP000016536">
    <property type="component" value="Unassembled WGS sequence"/>
</dbReference>
<dbReference type="InterPro" id="IPR013328">
    <property type="entry name" value="6PGD_dom2"/>
</dbReference>